<dbReference type="InterPro" id="IPR005135">
    <property type="entry name" value="Endo/exonuclease/phosphatase"/>
</dbReference>
<feature type="domain" description="Endonuclease/exonuclease/phosphatase" evidence="1">
    <location>
        <begin position="29"/>
        <end position="190"/>
    </location>
</feature>
<dbReference type="SUPFAM" id="SSF56219">
    <property type="entry name" value="DNase I-like"/>
    <property type="match status" value="1"/>
</dbReference>
<evidence type="ECO:0000259" key="1">
    <source>
        <dbReference type="Pfam" id="PF03372"/>
    </source>
</evidence>
<dbReference type="PANTHER" id="PTHR33710:SF77">
    <property type="entry name" value="DNASE I-LIKE SUPERFAMILY PROTEIN"/>
    <property type="match status" value="1"/>
</dbReference>
<protein>
    <recommendedName>
        <fullName evidence="1">Endonuclease/exonuclease/phosphatase domain-containing protein</fullName>
    </recommendedName>
</protein>
<proteinExistence type="predicted"/>
<sequence length="221" mass="25780">METKSNSEKVRRIRERCGFDQEVFVEPIGLAGGLSVWWQNSVSLTVLYKSKNIIHVLFESNSLAGPAFITFVYGPPKEGERRVIWELLRRVAASMKEAWLVVGDFNDLLSQMEKEGGNPRSIRKIINFQSYLSDCNLIDLEFKGSKYTWCNKRPSGIVREMLDRALSNMEFRESFERAMVFHVEPIGSDHHVIVVDCCYREERRIRAFKFEANWTQHDDFM</sequence>
<gene>
    <name evidence="2" type="ORF">QN277_020377</name>
</gene>
<comment type="caution">
    <text evidence="2">The sequence shown here is derived from an EMBL/GenBank/DDBJ whole genome shotgun (WGS) entry which is preliminary data.</text>
</comment>
<dbReference type="EMBL" id="JAWXYG010000005">
    <property type="protein sequence ID" value="KAK4271730.1"/>
    <property type="molecule type" value="Genomic_DNA"/>
</dbReference>
<keyword evidence="3" id="KW-1185">Reference proteome</keyword>
<name>A0AAE1KET4_9FABA</name>
<dbReference type="AlphaFoldDB" id="A0AAE1KET4"/>
<reference evidence="2" key="1">
    <citation type="submission" date="2023-10" db="EMBL/GenBank/DDBJ databases">
        <title>Chromosome-level genome of the transformable northern wattle, Acacia crassicarpa.</title>
        <authorList>
            <person name="Massaro I."/>
            <person name="Sinha N.R."/>
            <person name="Poethig S."/>
            <person name="Leichty A.R."/>
        </authorList>
    </citation>
    <scope>NUCLEOTIDE SEQUENCE</scope>
    <source>
        <strain evidence="2">Acra3RX</strain>
        <tissue evidence="2">Leaf</tissue>
    </source>
</reference>
<dbReference type="InterPro" id="IPR036691">
    <property type="entry name" value="Endo/exonu/phosph_ase_sf"/>
</dbReference>
<dbReference type="Proteomes" id="UP001293593">
    <property type="component" value="Unassembled WGS sequence"/>
</dbReference>
<dbReference type="PANTHER" id="PTHR33710">
    <property type="entry name" value="BNAC02G09200D PROTEIN"/>
    <property type="match status" value="1"/>
</dbReference>
<accession>A0AAE1KET4</accession>
<dbReference type="Pfam" id="PF03372">
    <property type="entry name" value="Exo_endo_phos"/>
    <property type="match status" value="1"/>
</dbReference>
<evidence type="ECO:0000313" key="3">
    <source>
        <dbReference type="Proteomes" id="UP001293593"/>
    </source>
</evidence>
<evidence type="ECO:0000313" key="2">
    <source>
        <dbReference type="EMBL" id="KAK4271730.1"/>
    </source>
</evidence>
<dbReference type="Gene3D" id="3.60.10.10">
    <property type="entry name" value="Endonuclease/exonuclease/phosphatase"/>
    <property type="match status" value="1"/>
</dbReference>
<organism evidence="2 3">
    <name type="scientific">Acacia crassicarpa</name>
    <name type="common">northern wattle</name>
    <dbReference type="NCBI Taxonomy" id="499986"/>
    <lineage>
        <taxon>Eukaryota</taxon>
        <taxon>Viridiplantae</taxon>
        <taxon>Streptophyta</taxon>
        <taxon>Embryophyta</taxon>
        <taxon>Tracheophyta</taxon>
        <taxon>Spermatophyta</taxon>
        <taxon>Magnoliopsida</taxon>
        <taxon>eudicotyledons</taxon>
        <taxon>Gunneridae</taxon>
        <taxon>Pentapetalae</taxon>
        <taxon>rosids</taxon>
        <taxon>fabids</taxon>
        <taxon>Fabales</taxon>
        <taxon>Fabaceae</taxon>
        <taxon>Caesalpinioideae</taxon>
        <taxon>mimosoid clade</taxon>
        <taxon>Acacieae</taxon>
        <taxon>Acacia</taxon>
    </lineage>
</organism>